<sequence length="107" mass="11481">MYKSVWASYVGSIAALGVATCCVLPMTMMLLGLGGSWLAVFGKIAAASFVVLSIASVILLAAWIVTYRRGALDHLIAWLVGSSILTTLAWVIVFNEARINDFLITLM</sequence>
<accession>A0A858SWK9</accession>
<evidence type="ECO:0000313" key="3">
    <source>
        <dbReference type="Proteomes" id="UP000503308"/>
    </source>
</evidence>
<evidence type="ECO:0000256" key="1">
    <source>
        <dbReference type="SAM" id="Phobius"/>
    </source>
</evidence>
<dbReference type="KEGG" id="rpon:G3256_06095"/>
<feature type="transmembrane region" description="Helical" evidence="1">
    <location>
        <begin position="44"/>
        <end position="64"/>
    </location>
</feature>
<feature type="transmembrane region" description="Helical" evidence="1">
    <location>
        <begin position="6"/>
        <end position="32"/>
    </location>
</feature>
<gene>
    <name evidence="2" type="ORF">G3256_06095</name>
</gene>
<dbReference type="AlphaFoldDB" id="A0A858SWK9"/>
<keyword evidence="1" id="KW-0812">Transmembrane</keyword>
<keyword evidence="1" id="KW-1133">Transmembrane helix</keyword>
<organism evidence="2 3">
    <name type="scientific">Roseobacter ponti</name>
    <dbReference type="NCBI Taxonomy" id="1891787"/>
    <lineage>
        <taxon>Bacteria</taxon>
        <taxon>Pseudomonadati</taxon>
        <taxon>Pseudomonadota</taxon>
        <taxon>Alphaproteobacteria</taxon>
        <taxon>Rhodobacterales</taxon>
        <taxon>Roseobacteraceae</taxon>
        <taxon>Roseobacter</taxon>
    </lineage>
</organism>
<dbReference type="Proteomes" id="UP000503308">
    <property type="component" value="Chromosome"/>
</dbReference>
<keyword evidence="1" id="KW-0472">Membrane</keyword>
<name>A0A858SWK9_9RHOB</name>
<protein>
    <recommendedName>
        <fullName evidence="4">Mercuric transport protein MerT</fullName>
    </recommendedName>
</protein>
<dbReference type="EMBL" id="CP048788">
    <property type="protein sequence ID" value="QJF53134.1"/>
    <property type="molecule type" value="Genomic_DNA"/>
</dbReference>
<reference evidence="2 3" key="1">
    <citation type="submission" date="2020-02" db="EMBL/GenBank/DDBJ databases">
        <title>Genome sequence of Roseobacter ponti.</title>
        <authorList>
            <person name="Hollensteiner J."/>
            <person name="Schneider D."/>
            <person name="Poehlein A."/>
            <person name="Daniel R."/>
        </authorList>
    </citation>
    <scope>NUCLEOTIDE SEQUENCE [LARGE SCALE GENOMIC DNA]</scope>
    <source>
        <strain evidence="2 3">DSM 106830</strain>
    </source>
</reference>
<proteinExistence type="predicted"/>
<feature type="transmembrane region" description="Helical" evidence="1">
    <location>
        <begin position="76"/>
        <end position="94"/>
    </location>
</feature>
<keyword evidence="3" id="KW-1185">Reference proteome</keyword>
<evidence type="ECO:0000313" key="2">
    <source>
        <dbReference type="EMBL" id="QJF53134.1"/>
    </source>
</evidence>
<evidence type="ECO:0008006" key="4">
    <source>
        <dbReference type="Google" id="ProtNLM"/>
    </source>
</evidence>